<dbReference type="GeneID" id="30177101"/>
<proteinExistence type="predicted"/>
<reference evidence="2 3" key="1">
    <citation type="journal article" date="2016" name="Proc. Natl. Acad. Sci. U.S.A.">
        <title>Comparative genomics of biotechnologically important yeasts.</title>
        <authorList>
            <person name="Riley R."/>
            <person name="Haridas S."/>
            <person name="Wolfe K.H."/>
            <person name="Lopes M.R."/>
            <person name="Hittinger C.T."/>
            <person name="Goeker M."/>
            <person name="Salamov A.A."/>
            <person name="Wisecaver J.H."/>
            <person name="Long T.M."/>
            <person name="Calvey C.H."/>
            <person name="Aerts A.L."/>
            <person name="Barry K.W."/>
            <person name="Choi C."/>
            <person name="Clum A."/>
            <person name="Coughlan A.Y."/>
            <person name="Deshpande S."/>
            <person name="Douglass A.P."/>
            <person name="Hanson S.J."/>
            <person name="Klenk H.-P."/>
            <person name="LaButti K.M."/>
            <person name="Lapidus A."/>
            <person name="Lindquist E.A."/>
            <person name="Lipzen A.M."/>
            <person name="Meier-Kolthoff J.P."/>
            <person name="Ohm R.A."/>
            <person name="Otillar R.P."/>
            <person name="Pangilinan J.L."/>
            <person name="Peng Y."/>
            <person name="Rokas A."/>
            <person name="Rosa C.A."/>
            <person name="Scheuner C."/>
            <person name="Sibirny A.A."/>
            <person name="Slot J.C."/>
            <person name="Stielow J.B."/>
            <person name="Sun H."/>
            <person name="Kurtzman C.P."/>
            <person name="Blackwell M."/>
            <person name="Grigoriev I.V."/>
            <person name="Jeffries T.W."/>
        </authorList>
    </citation>
    <scope>NUCLEOTIDE SEQUENCE [LARGE SCALE GENOMIC DNA]</scope>
    <source>
        <strain evidence="2 3">NRRL Y-2026</strain>
    </source>
</reference>
<evidence type="ECO:0008006" key="4">
    <source>
        <dbReference type="Google" id="ProtNLM"/>
    </source>
</evidence>
<feature type="compositionally biased region" description="Polar residues" evidence="1">
    <location>
        <begin position="709"/>
        <end position="722"/>
    </location>
</feature>
<keyword evidence="3" id="KW-1185">Reference proteome</keyword>
<evidence type="ECO:0000256" key="1">
    <source>
        <dbReference type="SAM" id="MobiDB-lite"/>
    </source>
</evidence>
<dbReference type="RefSeq" id="XP_019020142.1">
    <property type="nucleotide sequence ID" value="XM_019160414.1"/>
</dbReference>
<feature type="region of interest" description="Disordered" evidence="1">
    <location>
        <begin position="553"/>
        <end position="623"/>
    </location>
</feature>
<feature type="region of interest" description="Disordered" evidence="1">
    <location>
        <begin position="709"/>
        <end position="734"/>
    </location>
</feature>
<name>A0A1E3NSF2_9ASCO</name>
<evidence type="ECO:0000313" key="2">
    <source>
        <dbReference type="EMBL" id="ODQ49029.1"/>
    </source>
</evidence>
<dbReference type="PANTHER" id="PTHR37287">
    <property type="entry name" value="INO EIGHTY SUBUNIT 1"/>
    <property type="match status" value="1"/>
</dbReference>
<dbReference type="OrthoDB" id="5413003at2759"/>
<feature type="compositionally biased region" description="Polar residues" evidence="1">
    <location>
        <begin position="9"/>
        <end position="21"/>
    </location>
</feature>
<accession>A0A1E3NSF2</accession>
<feature type="compositionally biased region" description="Low complexity" evidence="1">
    <location>
        <begin position="725"/>
        <end position="734"/>
    </location>
</feature>
<feature type="region of interest" description="Disordered" evidence="1">
    <location>
        <begin position="1"/>
        <end position="109"/>
    </location>
</feature>
<dbReference type="STRING" id="763406.A0A1E3NSF2"/>
<dbReference type="EMBL" id="KV454001">
    <property type="protein sequence ID" value="ODQ49029.1"/>
    <property type="molecule type" value="Genomic_DNA"/>
</dbReference>
<protein>
    <recommendedName>
        <fullName evidence="4">Ino eighty subunit 1</fullName>
    </recommendedName>
</protein>
<feature type="compositionally biased region" description="Low complexity" evidence="1">
    <location>
        <begin position="553"/>
        <end position="562"/>
    </location>
</feature>
<sequence>MSSLSSLLNPSTNTDTGNNSGDEPVVPKQEHEEATSTSYRPTSVTELLMSQSNVPQRKPAAKASSRKSPEYQHHSQSGPSKGESLHSVPVTHRSPDIYAGTNTPSASAKAAGAGFSENVRGYQTLLINARSRHLKKNDGEPYWRNEVQFEFLMRLLFNHDRVFKNPYFNTIHGFDWPDHFRYYKDENGVLHASRGEMLTFFELYLITLLKSSKISKILKARLMLDINYALNFAVICLLVNIGRLNTTVNFDYEMKSQFRTYHSIPSLQVGNHFNIIENYYQIHEVVDDEQKNAKHQEAAAAAAAAATAAAAANATDSADNKSYLSASVMASLNQSVRNGSGYTMSTVKQLQDTPRIKSILKSVNDLSGKIPKTFKDFIGEVSKDGHSLNIVSTVFLICAHEYDIGQAFFPFDYDESTAPSLASTGSLMNDIWLRPKFKPSDKVRKFLWLIYTLMETNLSVAEIMANPFNVGNQTLVKFDNIKLADEIAVIDHKNPRVAPTINELKSIIPKWSVASSMDVIDPLVNDFDTAQEVEFAAQMKHLRAQFVENETYNNNASSNSVNYGDEDPAIKNEGESSAKPSNLVVRSDATGRSIQVKQPHERNKRARHDSDEFSPHFYHPDKNRNYSRQKVMESATSSHEFGLKSNDKTDNFLFNGSRSKQASDALDYNDYESESIPYGAAVDDGSTVSEFGVMHGQRDDREINKSEYNYNSSDEVNGNADGTDNENNSNLEYNNGPTAIVNESTGYSLSKGVKRPNDESVELSAIDPMVMSSYEDNYEDGGLIGFFNYGYAGPVVNEYRQAEDGSMLLTSCVKKRKTRKQFTVEPPIKTTVNKIEAFLNKDNKSVNSNSKNAMVKREKNRMTAEFIYELIKFKQSQAKSIRLSEGNWRHFTKHLWDLNMFVEKEQRSLHSNYADWGEFKTTLMKVFNKINCVMNARIRMDKIMTDSSGNTGVSVKKKAPVNETIKDNASFIDDIFSQL</sequence>
<feature type="compositionally biased region" description="Basic and acidic residues" evidence="1">
    <location>
        <begin position="608"/>
        <end position="623"/>
    </location>
</feature>
<dbReference type="Proteomes" id="UP000094455">
    <property type="component" value="Unassembled WGS sequence"/>
</dbReference>
<dbReference type="GO" id="GO:0031011">
    <property type="term" value="C:Ino80 complex"/>
    <property type="evidence" value="ECO:0007669"/>
    <property type="project" value="InterPro"/>
</dbReference>
<dbReference type="PANTHER" id="PTHR37287:SF1">
    <property type="entry name" value="INO EIGHTY SUBUNIT 1"/>
    <property type="match status" value="1"/>
</dbReference>
<dbReference type="InterPro" id="IPR038014">
    <property type="entry name" value="Ies1"/>
</dbReference>
<organism evidence="2 3">
    <name type="scientific">Pichia membranifaciens NRRL Y-2026</name>
    <dbReference type="NCBI Taxonomy" id="763406"/>
    <lineage>
        <taxon>Eukaryota</taxon>
        <taxon>Fungi</taxon>
        <taxon>Dikarya</taxon>
        <taxon>Ascomycota</taxon>
        <taxon>Saccharomycotina</taxon>
        <taxon>Pichiomycetes</taxon>
        <taxon>Pichiales</taxon>
        <taxon>Pichiaceae</taxon>
        <taxon>Pichia</taxon>
    </lineage>
</organism>
<gene>
    <name evidence="2" type="ORF">PICMEDRAFT_14525</name>
</gene>
<dbReference type="AlphaFoldDB" id="A0A1E3NSF2"/>
<feature type="compositionally biased region" description="Polar residues" evidence="1">
    <location>
        <begin position="35"/>
        <end position="55"/>
    </location>
</feature>
<evidence type="ECO:0000313" key="3">
    <source>
        <dbReference type="Proteomes" id="UP000094455"/>
    </source>
</evidence>